<dbReference type="RefSeq" id="WP_198431900.1">
    <property type="nucleotide sequence ID" value="NZ_FWFN01000002.1"/>
</dbReference>
<keyword evidence="9" id="KW-1185">Reference proteome</keyword>
<sequence length="363" mass="37238">MAYRMEEIARALGGEVLGDGALEIDSVAEPAEAGPRDLAIAMKPEFAEGLAKGRARAALLWEGADWTEHDLDAAILVARPRMGLAAVTRLLDPGAGYGSGIHPMACIEEGAELGEGVSVGPFAVIARGAKIGAGSVIGPQVHVGWEAQIGAGALLHAGVKIGPRARIGARFTAHQGAVIGGDGFSFVTPEAGAVEEARGTLGGESHAKAQAWERIHSLGAVEVGDDVEIGCNACIDAGTVRATRIGDGCKIDNLCQIGHNVTVGRDCLMASGVGVAGSTRIGNNVVLAGRVGVSDNIFIGDGVVAGGASIILTNVPAGRVVMGYPAVKMDTHVETYKALRRLPRLLKQVSELQKAVFKPGQND</sequence>
<dbReference type="PANTHER" id="PTHR43378:SF2">
    <property type="entry name" value="UDP-3-O-ACYLGLUCOSAMINE N-ACYLTRANSFERASE 1, MITOCHONDRIAL-RELATED"/>
    <property type="match status" value="1"/>
</dbReference>
<dbReference type="InterPro" id="IPR011004">
    <property type="entry name" value="Trimer_LpxA-like_sf"/>
</dbReference>
<dbReference type="UniPathway" id="UPA00973"/>
<dbReference type="Gene3D" id="3.40.1390.10">
    <property type="entry name" value="MurE/MurF, N-terminal domain"/>
    <property type="match status" value="1"/>
</dbReference>
<dbReference type="GO" id="GO:0016020">
    <property type="term" value="C:membrane"/>
    <property type="evidence" value="ECO:0007669"/>
    <property type="project" value="GOC"/>
</dbReference>
<feature type="active site" description="Proton acceptor" evidence="7">
    <location>
        <position position="259"/>
    </location>
</feature>
<dbReference type="EMBL" id="FWFN01000002">
    <property type="protein sequence ID" value="SLN25829.1"/>
    <property type="molecule type" value="Genomic_DNA"/>
</dbReference>
<dbReference type="PANTHER" id="PTHR43378">
    <property type="entry name" value="UDP-3-O-ACYLGLUCOSAMINE N-ACYLTRANSFERASE"/>
    <property type="match status" value="1"/>
</dbReference>
<comment type="similarity">
    <text evidence="7">Belongs to the transferase hexapeptide repeat family. LpxD subfamily.</text>
</comment>
<dbReference type="GO" id="GO:0103118">
    <property type="term" value="F:UDP-3-O-[(3R)-3-hydroxyacyl]-glucosamine N-acyltransferase activity"/>
    <property type="evidence" value="ECO:0007669"/>
    <property type="project" value="UniProtKB-EC"/>
</dbReference>
<keyword evidence="3 7" id="KW-0808">Transferase</keyword>
<evidence type="ECO:0000256" key="3">
    <source>
        <dbReference type="ARBA" id="ARBA00022679"/>
    </source>
</evidence>
<name>A0A1X6YPT2_9RHOB</name>
<comment type="catalytic activity">
    <reaction evidence="7">
        <text>a UDP-3-O-[(3R)-3-hydroxyacyl]-alpha-D-glucosamine + a (3R)-hydroxyacyl-[ACP] = a UDP-2-N,3-O-bis[(3R)-3-hydroxyacyl]-alpha-D-glucosamine + holo-[ACP] + H(+)</text>
        <dbReference type="Rhea" id="RHEA:53836"/>
        <dbReference type="Rhea" id="RHEA-COMP:9685"/>
        <dbReference type="Rhea" id="RHEA-COMP:9945"/>
        <dbReference type="ChEBI" id="CHEBI:15378"/>
        <dbReference type="ChEBI" id="CHEBI:64479"/>
        <dbReference type="ChEBI" id="CHEBI:78827"/>
        <dbReference type="ChEBI" id="CHEBI:137740"/>
        <dbReference type="ChEBI" id="CHEBI:137748"/>
        <dbReference type="EC" id="2.3.1.191"/>
    </reaction>
</comment>
<evidence type="ECO:0000256" key="1">
    <source>
        <dbReference type="ARBA" id="ARBA00022516"/>
    </source>
</evidence>
<evidence type="ECO:0000256" key="6">
    <source>
        <dbReference type="ARBA" id="ARBA00023315"/>
    </source>
</evidence>
<evidence type="ECO:0000256" key="4">
    <source>
        <dbReference type="ARBA" id="ARBA00022737"/>
    </source>
</evidence>
<keyword evidence="2 7" id="KW-0441">Lipid A biosynthesis</keyword>
<evidence type="ECO:0000256" key="5">
    <source>
        <dbReference type="ARBA" id="ARBA00023098"/>
    </source>
</evidence>
<dbReference type="NCBIfam" id="NF002060">
    <property type="entry name" value="PRK00892.1"/>
    <property type="match status" value="1"/>
</dbReference>
<dbReference type="NCBIfam" id="TIGR01853">
    <property type="entry name" value="lipid_A_lpxD"/>
    <property type="match status" value="1"/>
</dbReference>
<dbReference type="InterPro" id="IPR001451">
    <property type="entry name" value="Hexapep"/>
</dbReference>
<dbReference type="EC" id="2.3.1.191" evidence="7"/>
<keyword evidence="4 7" id="KW-0677">Repeat</keyword>
<comment type="function">
    <text evidence="7">Catalyzes the N-acylation of UDP-3-O-acylglucosamine using 3-hydroxyacyl-ACP as the acyl donor. Is involved in the biosynthesis of lipid A, a phosphorylated glycolipid that anchors the lipopolysaccharide to the outer membrane of the cell.</text>
</comment>
<dbReference type="InterPro" id="IPR007691">
    <property type="entry name" value="LpxD"/>
</dbReference>
<dbReference type="AlphaFoldDB" id="A0A1X6YPT2"/>
<dbReference type="Proteomes" id="UP000193963">
    <property type="component" value="Unassembled WGS sequence"/>
</dbReference>
<dbReference type="HAMAP" id="MF_00523">
    <property type="entry name" value="LpxD"/>
    <property type="match status" value="1"/>
</dbReference>
<evidence type="ECO:0000313" key="8">
    <source>
        <dbReference type="EMBL" id="SLN25829.1"/>
    </source>
</evidence>
<protein>
    <recommendedName>
        <fullName evidence="7">UDP-3-O-acylglucosamine N-acyltransferase</fullName>
        <ecNumber evidence="7">2.3.1.191</ecNumber>
    </recommendedName>
</protein>
<comment type="pathway">
    <text evidence="7">Bacterial outer membrane biogenesis; LPS lipid A biosynthesis.</text>
</comment>
<proteinExistence type="inferred from homology"/>
<dbReference type="Pfam" id="PF00132">
    <property type="entry name" value="Hexapep"/>
    <property type="match status" value="2"/>
</dbReference>
<evidence type="ECO:0000313" key="9">
    <source>
        <dbReference type="Proteomes" id="UP000193963"/>
    </source>
</evidence>
<dbReference type="SUPFAM" id="SSF51161">
    <property type="entry name" value="Trimeric LpxA-like enzymes"/>
    <property type="match status" value="1"/>
</dbReference>
<dbReference type="GO" id="GO:0016410">
    <property type="term" value="F:N-acyltransferase activity"/>
    <property type="evidence" value="ECO:0007669"/>
    <property type="project" value="InterPro"/>
</dbReference>
<dbReference type="PROSITE" id="PS00101">
    <property type="entry name" value="HEXAPEP_TRANSFERASES"/>
    <property type="match status" value="1"/>
</dbReference>
<dbReference type="CDD" id="cd03352">
    <property type="entry name" value="LbH_LpxD"/>
    <property type="match status" value="1"/>
</dbReference>
<keyword evidence="1 7" id="KW-0444">Lipid biosynthesis</keyword>
<comment type="subunit">
    <text evidence="7">Homotrimer.</text>
</comment>
<keyword evidence="5 7" id="KW-0443">Lipid metabolism</keyword>
<evidence type="ECO:0000256" key="7">
    <source>
        <dbReference type="HAMAP-Rule" id="MF_00523"/>
    </source>
</evidence>
<evidence type="ECO:0000256" key="2">
    <source>
        <dbReference type="ARBA" id="ARBA00022556"/>
    </source>
</evidence>
<reference evidence="8 9" key="1">
    <citation type="submission" date="2017-03" db="EMBL/GenBank/DDBJ databases">
        <authorList>
            <person name="Afonso C.L."/>
            <person name="Miller P.J."/>
            <person name="Scott M.A."/>
            <person name="Spackman E."/>
            <person name="Goraichik I."/>
            <person name="Dimitrov K.M."/>
            <person name="Suarez D.L."/>
            <person name="Swayne D.E."/>
        </authorList>
    </citation>
    <scope>NUCLEOTIDE SEQUENCE [LARGE SCALE GENOMIC DNA]</scope>
    <source>
        <strain evidence="8 9">CECT 7751</strain>
    </source>
</reference>
<accession>A0A1X6YPT2</accession>
<dbReference type="Gene3D" id="2.160.10.10">
    <property type="entry name" value="Hexapeptide repeat proteins"/>
    <property type="match status" value="1"/>
</dbReference>
<gene>
    <name evidence="7 8" type="primary">lpxD</name>
    <name evidence="8" type="ORF">PSM7751_00930</name>
</gene>
<keyword evidence="6 7" id="KW-0012">Acyltransferase</keyword>
<organism evidence="8 9">
    <name type="scientific">Pseudooceanicola marinus</name>
    <dbReference type="NCBI Taxonomy" id="396013"/>
    <lineage>
        <taxon>Bacteria</taxon>
        <taxon>Pseudomonadati</taxon>
        <taxon>Pseudomonadota</taxon>
        <taxon>Alphaproteobacteria</taxon>
        <taxon>Rhodobacterales</taxon>
        <taxon>Paracoccaceae</taxon>
        <taxon>Pseudooceanicola</taxon>
    </lineage>
</organism>
<dbReference type="InterPro" id="IPR018357">
    <property type="entry name" value="Hexapep_transf_CS"/>
</dbReference>
<dbReference type="GO" id="GO:0009245">
    <property type="term" value="P:lipid A biosynthetic process"/>
    <property type="evidence" value="ECO:0007669"/>
    <property type="project" value="UniProtKB-UniRule"/>
</dbReference>